<dbReference type="Proteomes" id="UP001138686">
    <property type="component" value="Unassembled WGS sequence"/>
</dbReference>
<dbReference type="PROSITE" id="PS51257">
    <property type="entry name" value="PROKAR_LIPOPROTEIN"/>
    <property type="match status" value="1"/>
</dbReference>
<name>A0A9X1FLE5_9FLAO</name>
<dbReference type="Pfam" id="PF07676">
    <property type="entry name" value="PD40"/>
    <property type="match status" value="1"/>
</dbReference>
<comment type="caution">
    <text evidence="1">The sequence shown here is derived from an EMBL/GenBank/DDBJ whole genome shotgun (WGS) entry which is preliminary data.</text>
</comment>
<protein>
    <recommendedName>
        <fullName evidence="3">WD40 repeat protein</fullName>
    </recommendedName>
</protein>
<evidence type="ECO:0000313" key="1">
    <source>
        <dbReference type="EMBL" id="MBW2936793.1"/>
    </source>
</evidence>
<accession>A0A9X1FLE5</accession>
<organism evidence="1 2">
    <name type="scientific">Halomarinibacterium sedimenti</name>
    <dbReference type="NCBI Taxonomy" id="2857106"/>
    <lineage>
        <taxon>Bacteria</taxon>
        <taxon>Pseudomonadati</taxon>
        <taxon>Bacteroidota</taxon>
        <taxon>Flavobacteriia</taxon>
        <taxon>Flavobacteriales</taxon>
        <taxon>Flavobacteriaceae</taxon>
        <taxon>Halomarinibacterium</taxon>
    </lineage>
</organism>
<dbReference type="AlphaFoldDB" id="A0A9X1FLE5"/>
<keyword evidence="2" id="KW-1185">Reference proteome</keyword>
<reference evidence="1" key="1">
    <citation type="submission" date="2021-07" db="EMBL/GenBank/DDBJ databases">
        <title>Aureisphaera sp. CAU 1614 isolated from sea sediment.</title>
        <authorList>
            <person name="Kim W."/>
        </authorList>
    </citation>
    <scope>NUCLEOTIDE SEQUENCE</scope>
    <source>
        <strain evidence="1">CAU 1614</strain>
    </source>
</reference>
<dbReference type="EMBL" id="JAHWDP010000001">
    <property type="protein sequence ID" value="MBW2936793.1"/>
    <property type="molecule type" value="Genomic_DNA"/>
</dbReference>
<evidence type="ECO:0000313" key="2">
    <source>
        <dbReference type="Proteomes" id="UP001138686"/>
    </source>
</evidence>
<sequence>MNRHLLIFLITITFFSCKNNTVLYFNQELPSTTPKLFAPTIVNTDNVELNVVFNSDHTEMFFSRIVDSSFVIHHSELNNGKWSDIEPIKMYDDSVLFSVACDPTITKDGKAMYFLGVDPKLYNNNVTREELYTIPPDIYKSEKVNGKWELASKVDFLVSTEYFETYPVVTADGSLYFRSNRPNNKGGMQTYRAQYLGDEKFETPVIVDIKTKNKELITYVSADERYAITNGQGKFQITFNENGEWTKPKEIPLKYESNWRYYCPYMSSDEKFFIYSRRYNNPEKKGWAGVEKGEVYWVNADILFNMK</sequence>
<evidence type="ECO:0008006" key="3">
    <source>
        <dbReference type="Google" id="ProtNLM"/>
    </source>
</evidence>
<dbReference type="InterPro" id="IPR011659">
    <property type="entry name" value="WD40"/>
</dbReference>
<dbReference type="RefSeq" id="WP_219050639.1">
    <property type="nucleotide sequence ID" value="NZ_JAHWDP010000001.1"/>
</dbReference>
<proteinExistence type="predicted"/>
<gene>
    <name evidence="1" type="ORF">KXJ69_01665</name>
</gene>